<dbReference type="PANTHER" id="PTHR35848:SF6">
    <property type="entry name" value="CUPIN TYPE-2 DOMAIN-CONTAINING PROTEIN"/>
    <property type="match status" value="1"/>
</dbReference>
<dbReference type="InterPro" id="IPR051610">
    <property type="entry name" value="GPI/OXD"/>
</dbReference>
<keyword evidence="1" id="KW-0479">Metal-binding</keyword>
<dbReference type="Proteomes" id="UP000295096">
    <property type="component" value="Unassembled WGS sequence"/>
</dbReference>
<dbReference type="InterPro" id="IPR014710">
    <property type="entry name" value="RmlC-like_jellyroll"/>
</dbReference>
<evidence type="ECO:0000259" key="2">
    <source>
        <dbReference type="Pfam" id="PF07883"/>
    </source>
</evidence>
<protein>
    <submittedName>
        <fullName evidence="3">Cupin domain-containing protein</fullName>
    </submittedName>
</protein>
<feature type="domain" description="Cupin type-2" evidence="2">
    <location>
        <begin position="45"/>
        <end position="113"/>
    </location>
</feature>
<comment type="caution">
    <text evidence="3">The sequence shown here is derived from an EMBL/GenBank/DDBJ whole genome shotgun (WGS) entry which is preliminary data.</text>
</comment>
<evidence type="ECO:0000313" key="4">
    <source>
        <dbReference type="Proteomes" id="UP000295096"/>
    </source>
</evidence>
<evidence type="ECO:0000313" key="3">
    <source>
        <dbReference type="EMBL" id="TDH59926.1"/>
    </source>
</evidence>
<dbReference type="SUPFAM" id="SSF51182">
    <property type="entry name" value="RmlC-like cupins"/>
    <property type="match status" value="1"/>
</dbReference>
<evidence type="ECO:0000256" key="1">
    <source>
        <dbReference type="ARBA" id="ARBA00022723"/>
    </source>
</evidence>
<reference evidence="3 4" key="1">
    <citation type="journal article" date="2016" name="J. Microbiol.">
        <title>Dankookia rubra gen. nov., sp. nov., an alphaproteobacterium isolated from sediment of a shallow stream.</title>
        <authorList>
            <person name="Kim W.H."/>
            <person name="Kim D.H."/>
            <person name="Kang K."/>
            <person name="Ahn T.Y."/>
        </authorList>
    </citation>
    <scope>NUCLEOTIDE SEQUENCE [LARGE SCALE GENOMIC DNA]</scope>
    <source>
        <strain evidence="3 4">JCM30602</strain>
    </source>
</reference>
<dbReference type="RefSeq" id="WP_133291264.1">
    <property type="nucleotide sequence ID" value="NZ_SMSJ01000049.1"/>
</dbReference>
<dbReference type="EMBL" id="SMSJ01000049">
    <property type="protein sequence ID" value="TDH59926.1"/>
    <property type="molecule type" value="Genomic_DNA"/>
</dbReference>
<dbReference type="InterPro" id="IPR013096">
    <property type="entry name" value="Cupin_2"/>
</dbReference>
<keyword evidence="4" id="KW-1185">Reference proteome</keyword>
<gene>
    <name evidence="3" type="ORF">E2C06_24740</name>
</gene>
<dbReference type="AlphaFoldDB" id="A0A4R5QAU8"/>
<dbReference type="PANTHER" id="PTHR35848">
    <property type="entry name" value="OXALATE-BINDING PROTEIN"/>
    <property type="match status" value="1"/>
</dbReference>
<sequence length="137" mass="14932">MANETPKGVVLYPDEMKAYERGGGAKTIPLVGPRIGAKSFLNGMTIFGPSAAIPLHTHNCEESVLLLEGNAIAEIDGERHEIKAGDISWIPEGVPHRFINASQTEGMKILWIYARVDATRTLVETGETRPVLAEHKD</sequence>
<dbReference type="OrthoDB" id="9798709at2"/>
<accession>A0A4R5QAU8</accession>
<dbReference type="GO" id="GO:0046872">
    <property type="term" value="F:metal ion binding"/>
    <property type="evidence" value="ECO:0007669"/>
    <property type="project" value="UniProtKB-KW"/>
</dbReference>
<dbReference type="Gene3D" id="2.60.120.10">
    <property type="entry name" value="Jelly Rolls"/>
    <property type="match status" value="1"/>
</dbReference>
<proteinExistence type="predicted"/>
<dbReference type="InterPro" id="IPR011051">
    <property type="entry name" value="RmlC_Cupin_sf"/>
</dbReference>
<organism evidence="3 4">
    <name type="scientific">Dankookia rubra</name>
    <dbReference type="NCBI Taxonomy" id="1442381"/>
    <lineage>
        <taxon>Bacteria</taxon>
        <taxon>Pseudomonadati</taxon>
        <taxon>Pseudomonadota</taxon>
        <taxon>Alphaproteobacteria</taxon>
        <taxon>Acetobacterales</taxon>
        <taxon>Roseomonadaceae</taxon>
        <taxon>Dankookia</taxon>
    </lineage>
</organism>
<name>A0A4R5QAU8_9PROT</name>
<dbReference type="Pfam" id="PF07883">
    <property type="entry name" value="Cupin_2"/>
    <property type="match status" value="1"/>
</dbReference>